<accession>A0A8K0KNE7</accession>
<evidence type="ECO:0000313" key="4">
    <source>
        <dbReference type="Proteomes" id="UP000792457"/>
    </source>
</evidence>
<comment type="caution">
    <text evidence="3">The sequence shown here is derived from an EMBL/GenBank/DDBJ whole genome shotgun (WGS) entry which is preliminary data.</text>
</comment>
<evidence type="ECO:0000313" key="3">
    <source>
        <dbReference type="EMBL" id="KAG8236820.1"/>
    </source>
</evidence>
<dbReference type="Proteomes" id="UP000792457">
    <property type="component" value="Unassembled WGS sequence"/>
</dbReference>
<evidence type="ECO:0000259" key="2">
    <source>
        <dbReference type="Pfam" id="PF15998"/>
    </source>
</evidence>
<reference evidence="3" key="1">
    <citation type="submission" date="2013-04" db="EMBL/GenBank/DDBJ databases">
        <authorList>
            <person name="Qu J."/>
            <person name="Murali S.C."/>
            <person name="Bandaranaike D."/>
            <person name="Bellair M."/>
            <person name="Blankenburg K."/>
            <person name="Chao H."/>
            <person name="Dinh H."/>
            <person name="Doddapaneni H."/>
            <person name="Downs B."/>
            <person name="Dugan-Rocha S."/>
            <person name="Elkadiri S."/>
            <person name="Gnanaolivu R.D."/>
            <person name="Hernandez B."/>
            <person name="Javaid M."/>
            <person name="Jayaseelan J.C."/>
            <person name="Lee S."/>
            <person name="Li M."/>
            <person name="Ming W."/>
            <person name="Munidasa M."/>
            <person name="Muniz J."/>
            <person name="Nguyen L."/>
            <person name="Ongeri F."/>
            <person name="Osuji N."/>
            <person name="Pu L.-L."/>
            <person name="Puazo M."/>
            <person name="Qu C."/>
            <person name="Quiroz J."/>
            <person name="Raj R."/>
            <person name="Weissenberger G."/>
            <person name="Xin Y."/>
            <person name="Zou X."/>
            <person name="Han Y."/>
            <person name="Richards S."/>
            <person name="Worley K."/>
            <person name="Muzny D."/>
            <person name="Gibbs R."/>
        </authorList>
    </citation>
    <scope>NUCLEOTIDE SEQUENCE</scope>
    <source>
        <strain evidence="3">Sampled in the wild</strain>
    </source>
</reference>
<organism evidence="3 4">
    <name type="scientific">Ladona fulva</name>
    <name type="common">Scarce chaser dragonfly</name>
    <name type="synonym">Libellula fulva</name>
    <dbReference type="NCBI Taxonomy" id="123851"/>
    <lineage>
        <taxon>Eukaryota</taxon>
        <taxon>Metazoa</taxon>
        <taxon>Ecdysozoa</taxon>
        <taxon>Arthropoda</taxon>
        <taxon>Hexapoda</taxon>
        <taxon>Insecta</taxon>
        <taxon>Pterygota</taxon>
        <taxon>Palaeoptera</taxon>
        <taxon>Odonata</taxon>
        <taxon>Epiprocta</taxon>
        <taxon>Anisoptera</taxon>
        <taxon>Libelluloidea</taxon>
        <taxon>Libellulidae</taxon>
        <taxon>Ladona</taxon>
    </lineage>
</organism>
<name>A0A8K0KNE7_LADFU</name>
<protein>
    <recommendedName>
        <fullName evidence="2">DUF4773 domain-containing protein</fullName>
    </recommendedName>
</protein>
<dbReference type="OrthoDB" id="5952164at2759"/>
<feature type="chain" id="PRO_5035418203" description="DUF4773 domain-containing protein" evidence="1">
    <location>
        <begin position="27"/>
        <end position="169"/>
    </location>
</feature>
<dbReference type="Pfam" id="PF15998">
    <property type="entry name" value="DUF4773"/>
    <property type="match status" value="1"/>
</dbReference>
<feature type="domain" description="DUF4773" evidence="2">
    <location>
        <begin position="34"/>
        <end position="149"/>
    </location>
</feature>
<dbReference type="PANTHER" id="PTHR36299:SF2">
    <property type="entry name" value="DUF4773 DOMAIN-CONTAINING PROTEIN"/>
    <property type="match status" value="1"/>
</dbReference>
<gene>
    <name evidence="3" type="ORF">J437_LFUL017277</name>
</gene>
<feature type="signal peptide" evidence="1">
    <location>
        <begin position="1"/>
        <end position="26"/>
    </location>
</feature>
<keyword evidence="1" id="KW-0732">Signal</keyword>
<evidence type="ECO:0000256" key="1">
    <source>
        <dbReference type="SAM" id="SignalP"/>
    </source>
</evidence>
<keyword evidence="4" id="KW-1185">Reference proteome</keyword>
<dbReference type="PANTHER" id="PTHR36299">
    <property type="entry name" value="AGAP008005-PA"/>
    <property type="match status" value="1"/>
</dbReference>
<dbReference type="InterPro" id="IPR031941">
    <property type="entry name" value="DUF4773"/>
</dbReference>
<dbReference type="EMBL" id="KZ309084">
    <property type="protein sequence ID" value="KAG8236820.1"/>
    <property type="molecule type" value="Genomic_DNA"/>
</dbReference>
<sequence length="169" mass="19014">MFSRIPLLISFAAFVFLCSRLGVGDASDVNVKGCHCVNYTCGCCSHLEEERVYLNATVCINATYLKKDYGVSVVFTFNKFVVFNETVSARNPPPICIGAPYLERYVEMCVQFYDLQASRKRFHGCLKAEVTMARVEVAKYDLGCFHIGNLHKSQDIENEINFIPSVSLI</sequence>
<dbReference type="AlphaFoldDB" id="A0A8K0KNE7"/>
<proteinExistence type="predicted"/>
<reference evidence="3" key="2">
    <citation type="submission" date="2017-10" db="EMBL/GenBank/DDBJ databases">
        <title>Ladona fulva Genome sequencing and assembly.</title>
        <authorList>
            <person name="Murali S."/>
            <person name="Richards S."/>
            <person name="Bandaranaike D."/>
            <person name="Bellair M."/>
            <person name="Blankenburg K."/>
            <person name="Chao H."/>
            <person name="Dinh H."/>
            <person name="Doddapaneni H."/>
            <person name="Dugan-Rocha S."/>
            <person name="Elkadiri S."/>
            <person name="Gnanaolivu R."/>
            <person name="Hernandez B."/>
            <person name="Skinner E."/>
            <person name="Javaid M."/>
            <person name="Lee S."/>
            <person name="Li M."/>
            <person name="Ming W."/>
            <person name="Munidasa M."/>
            <person name="Muniz J."/>
            <person name="Nguyen L."/>
            <person name="Hughes D."/>
            <person name="Osuji N."/>
            <person name="Pu L.-L."/>
            <person name="Puazo M."/>
            <person name="Qu C."/>
            <person name="Quiroz J."/>
            <person name="Raj R."/>
            <person name="Weissenberger G."/>
            <person name="Xin Y."/>
            <person name="Zou X."/>
            <person name="Han Y."/>
            <person name="Worley K."/>
            <person name="Muzny D."/>
            <person name="Gibbs R."/>
        </authorList>
    </citation>
    <scope>NUCLEOTIDE SEQUENCE</scope>
    <source>
        <strain evidence="3">Sampled in the wild</strain>
    </source>
</reference>